<sequence>MFRLCISPKCSRFVTRGYAHTVKQAHSTIRDLAINKSNPREALEHLKETIKSHPQDKTRSDKTIRYIYNTLAIQRDDHGLDDIKQFMKDNDLKLSSIDEDNSYTISKYDELKSILKECETNNLKLTSGTLELIASGCIFYNNFSDVLRVAQIGLKNKIFPSRKMFHYVVCSLVEQNDIEKATLLVQDMRKTYIVEPLSDTIFVIVKALLQQGNTESADIWTSELTQRLETKPDNLSLLAYMRVLDYSKKYKDILDTYHQYVECADVTCFNQALKACSLLGDYSECISLLNKKVQLKRKVKIFDINIVLKHFILSGKSLHDAQMFLKEATSLYRVEPNLESFNILLGSLIGSGNMDNARTFYNNLCVNMDLPDPDKSTNTLVAVGYAKSQLSDKAQEFIYSVGLRNTDVLDVSEAMRDMYKALGDQKKFDKWSIIAYRLNNKPLLLINQLIEKFE</sequence>
<dbReference type="PANTHER" id="PTHR47932:SF44">
    <property type="entry name" value="MIOREX COMPLEX COMPONENT 1"/>
    <property type="match status" value="1"/>
</dbReference>
<name>A0AAW2Z8Q1_9EUKA</name>
<proteinExistence type="predicted"/>
<evidence type="ECO:0008006" key="4">
    <source>
        <dbReference type="Google" id="ProtNLM"/>
    </source>
</evidence>
<evidence type="ECO:0000313" key="2">
    <source>
        <dbReference type="EMBL" id="KAL0486197.1"/>
    </source>
</evidence>
<dbReference type="Proteomes" id="UP001431209">
    <property type="component" value="Unassembled WGS sequence"/>
</dbReference>
<gene>
    <name evidence="2" type="ORF">AKO1_001883</name>
</gene>
<dbReference type="InterPro" id="IPR011990">
    <property type="entry name" value="TPR-like_helical_dom_sf"/>
</dbReference>
<reference evidence="2 3" key="1">
    <citation type="submission" date="2024-03" db="EMBL/GenBank/DDBJ databases">
        <title>The Acrasis kona genome and developmental transcriptomes reveal deep origins of eukaryotic multicellular pathways.</title>
        <authorList>
            <person name="Sheikh S."/>
            <person name="Fu C.-J."/>
            <person name="Brown M.W."/>
            <person name="Baldauf S.L."/>
        </authorList>
    </citation>
    <scope>NUCLEOTIDE SEQUENCE [LARGE SCALE GENOMIC DNA]</scope>
    <source>
        <strain evidence="2 3">ATCC MYA-3509</strain>
    </source>
</reference>
<evidence type="ECO:0000313" key="3">
    <source>
        <dbReference type="Proteomes" id="UP001431209"/>
    </source>
</evidence>
<keyword evidence="1" id="KW-0677">Repeat</keyword>
<dbReference type="PANTHER" id="PTHR47932">
    <property type="entry name" value="ATPASE EXPRESSION PROTEIN 3"/>
    <property type="match status" value="1"/>
</dbReference>
<dbReference type="EMBL" id="JAOPGA020001206">
    <property type="protein sequence ID" value="KAL0486197.1"/>
    <property type="molecule type" value="Genomic_DNA"/>
</dbReference>
<evidence type="ECO:0000256" key="1">
    <source>
        <dbReference type="ARBA" id="ARBA00022737"/>
    </source>
</evidence>
<comment type="caution">
    <text evidence="2">The sequence shown here is derived from an EMBL/GenBank/DDBJ whole genome shotgun (WGS) entry which is preliminary data.</text>
</comment>
<dbReference type="Gene3D" id="1.25.40.10">
    <property type="entry name" value="Tetratricopeptide repeat domain"/>
    <property type="match status" value="2"/>
</dbReference>
<accession>A0AAW2Z8Q1</accession>
<keyword evidence="3" id="KW-1185">Reference proteome</keyword>
<protein>
    <recommendedName>
        <fullName evidence="4">Pentatricopeptide repeat-containing protein</fullName>
    </recommendedName>
</protein>
<dbReference type="AlphaFoldDB" id="A0AAW2Z8Q1"/>
<organism evidence="2 3">
    <name type="scientific">Acrasis kona</name>
    <dbReference type="NCBI Taxonomy" id="1008807"/>
    <lineage>
        <taxon>Eukaryota</taxon>
        <taxon>Discoba</taxon>
        <taxon>Heterolobosea</taxon>
        <taxon>Tetramitia</taxon>
        <taxon>Eutetramitia</taxon>
        <taxon>Acrasidae</taxon>
        <taxon>Acrasis</taxon>
    </lineage>
</organism>